<dbReference type="RefSeq" id="XP_001729177.1">
    <property type="nucleotide sequence ID" value="XM_001729125.1"/>
</dbReference>
<evidence type="ECO:0000256" key="1">
    <source>
        <dbReference type="ARBA" id="ARBA00001933"/>
    </source>
</evidence>
<dbReference type="InterPro" id="IPR001917">
    <property type="entry name" value="Aminotrans_II_pyridoxalP_BS"/>
</dbReference>
<comment type="cofactor">
    <cofactor evidence="1 5">
        <name>pyridoxal 5'-phosphate</name>
        <dbReference type="ChEBI" id="CHEBI:597326"/>
    </cofactor>
</comment>
<reference evidence="7 8" key="1">
    <citation type="journal article" date="2007" name="Proc. Natl. Acad. Sci. U.S.A.">
        <title>Dandruff-associated Malassezia genomes reveal convergent and divergent virulence traits shared with plant and human fungal pathogens.</title>
        <authorList>
            <person name="Xu J."/>
            <person name="Saunders C.W."/>
            <person name="Hu P."/>
            <person name="Grant R.A."/>
            <person name="Boekhout T."/>
            <person name="Kuramae E.E."/>
            <person name="Kronstad J.W."/>
            <person name="Deangelis Y.M."/>
            <person name="Reeder N.L."/>
            <person name="Johnstone K.R."/>
            <person name="Leland M."/>
            <person name="Fieno A.M."/>
            <person name="Begley W.M."/>
            <person name="Sun Y."/>
            <person name="Lacey M.P."/>
            <person name="Chaudhary T."/>
            <person name="Keough T."/>
            <person name="Chu L."/>
            <person name="Sears R."/>
            <person name="Yuan B."/>
            <person name="Dawson T.L.Jr."/>
        </authorList>
    </citation>
    <scope>NUCLEOTIDE SEQUENCE [LARGE SCALE GENOMIC DNA]</scope>
    <source>
        <strain evidence="8">ATCC MYA-4612 / CBS 7966</strain>
    </source>
</reference>
<dbReference type="InParanoid" id="A8QA85"/>
<dbReference type="PANTHER" id="PTHR13693:SF77">
    <property type="entry name" value="8-AMINO-7-OXONONANOATE SYNTHASE"/>
    <property type="match status" value="1"/>
</dbReference>
<dbReference type="InterPro" id="IPR015422">
    <property type="entry name" value="PyrdxlP-dep_Trfase_small"/>
</dbReference>
<evidence type="ECO:0000259" key="6">
    <source>
        <dbReference type="Pfam" id="PF00155"/>
    </source>
</evidence>
<evidence type="ECO:0000313" key="8">
    <source>
        <dbReference type="Proteomes" id="UP000008837"/>
    </source>
</evidence>
<dbReference type="GeneID" id="5853483"/>
<evidence type="ECO:0000256" key="4">
    <source>
        <dbReference type="ARBA" id="ARBA00022898"/>
    </source>
</evidence>
<dbReference type="GO" id="GO:0009102">
    <property type="term" value="P:biotin biosynthetic process"/>
    <property type="evidence" value="ECO:0007669"/>
    <property type="project" value="TreeGrafter"/>
</dbReference>
<dbReference type="Gene3D" id="3.90.1150.10">
    <property type="entry name" value="Aspartate Aminotransferase, domain 1"/>
    <property type="match status" value="1"/>
</dbReference>
<dbReference type="Gene3D" id="3.40.640.10">
    <property type="entry name" value="Type I PLP-dependent aspartate aminotransferase-like (Major domain)"/>
    <property type="match status" value="1"/>
</dbReference>
<feature type="domain" description="Aminotransferase class I/classII large" evidence="6">
    <location>
        <begin position="36"/>
        <end position="390"/>
    </location>
</feature>
<dbReference type="OMA" id="GTHEYCD"/>
<evidence type="ECO:0000256" key="2">
    <source>
        <dbReference type="ARBA" id="ARBA00010008"/>
    </source>
</evidence>
<name>A8QA85_MALGO</name>
<dbReference type="InterPro" id="IPR015424">
    <property type="entry name" value="PyrdxlP-dep_Trfase"/>
</dbReference>
<dbReference type="GO" id="GO:0016740">
    <property type="term" value="F:transferase activity"/>
    <property type="evidence" value="ECO:0007669"/>
    <property type="project" value="UniProtKB-KW"/>
</dbReference>
<dbReference type="PANTHER" id="PTHR13693">
    <property type="entry name" value="CLASS II AMINOTRANSFERASE/8-AMINO-7-OXONONANOATE SYNTHASE"/>
    <property type="match status" value="1"/>
</dbReference>
<comment type="caution">
    <text evidence="7">The sequence shown here is derived from an EMBL/GenBank/DDBJ whole genome shotgun (WGS) entry which is preliminary data.</text>
</comment>
<accession>A8QA85</accession>
<proteinExistence type="inferred from homology"/>
<protein>
    <recommendedName>
        <fullName evidence="6">Aminotransferase class I/classII large domain-containing protein</fullName>
    </recommendedName>
</protein>
<dbReference type="AlphaFoldDB" id="A8QA85"/>
<dbReference type="Pfam" id="PF00155">
    <property type="entry name" value="Aminotran_1_2"/>
    <property type="match status" value="1"/>
</dbReference>
<organism evidence="7 8">
    <name type="scientific">Malassezia globosa (strain ATCC MYA-4612 / CBS 7966)</name>
    <name type="common">Dandruff-associated fungus</name>
    <dbReference type="NCBI Taxonomy" id="425265"/>
    <lineage>
        <taxon>Eukaryota</taxon>
        <taxon>Fungi</taxon>
        <taxon>Dikarya</taxon>
        <taxon>Basidiomycota</taxon>
        <taxon>Ustilaginomycotina</taxon>
        <taxon>Malasseziomycetes</taxon>
        <taxon>Malasseziales</taxon>
        <taxon>Malasseziaceae</taxon>
        <taxon>Malassezia</taxon>
    </lineage>
</organism>
<dbReference type="Proteomes" id="UP000008837">
    <property type="component" value="Unassembled WGS sequence"/>
</dbReference>
<dbReference type="STRING" id="425265.A8QA85"/>
<keyword evidence="4 5" id="KW-0663">Pyridoxal phosphate</keyword>
<dbReference type="InterPro" id="IPR004839">
    <property type="entry name" value="Aminotransferase_I/II_large"/>
</dbReference>
<evidence type="ECO:0000313" key="7">
    <source>
        <dbReference type="EMBL" id="EDP41963.1"/>
    </source>
</evidence>
<dbReference type="KEGG" id="mgl:MGL_3644"/>
<dbReference type="EMBL" id="AAYY01000014">
    <property type="protein sequence ID" value="EDP41963.1"/>
    <property type="molecule type" value="Genomic_DNA"/>
</dbReference>
<gene>
    <name evidence="7" type="ORF">MGL_3644</name>
</gene>
<evidence type="ECO:0000256" key="5">
    <source>
        <dbReference type="RuleBase" id="RU003693"/>
    </source>
</evidence>
<dbReference type="GO" id="GO:0030170">
    <property type="term" value="F:pyridoxal phosphate binding"/>
    <property type="evidence" value="ECO:0007669"/>
    <property type="project" value="InterPro"/>
</dbReference>
<keyword evidence="3" id="KW-0808">Transferase</keyword>
<dbReference type="OrthoDB" id="2382073at2759"/>
<dbReference type="VEuPathDB" id="FungiDB:MGL_3644"/>
<sequence>MLDDQLSKALDIRERQGRRRQLLLQNPKEAERLARLVDFSSNDYVSLARNTRVREAWLKRLHDNGESFGSTGSRLLDGDSSTHTQLEQRLAKYFKAPAALLCNTGFDANVSLLSTIPQPEDVILYDELIHASMHDGMRQSRAKVCVPFQHNDPVDLDRQLSSALGSNLLRDIQDGKRNVFLALESVYSMDGTVCALRELAHVLEKHVPCASTRHILVDEAHGVGVYGRGGRGVCDALRCTDLPSARLVTFGKAFGCSGAALLVPSLWREYLLNYARPLIYSTALSPAQAAAVDVVLTAWERGELEESVQALHARIAELYESLALPAPTAASLPPAPIVQVQSKEVKRLAAQLQDAGFLVRAVCYPTVPRDKERVRICVHAHNTSDEIARLSLAVRAVTHASL</sequence>
<dbReference type="InterPro" id="IPR015421">
    <property type="entry name" value="PyrdxlP-dep_Trfase_major"/>
</dbReference>
<comment type="similarity">
    <text evidence="2">Belongs to the class-II pyridoxal-phosphate-dependent aminotransferase family. BioF subfamily.</text>
</comment>
<dbReference type="PROSITE" id="PS00599">
    <property type="entry name" value="AA_TRANSFER_CLASS_2"/>
    <property type="match status" value="1"/>
</dbReference>
<dbReference type="SUPFAM" id="SSF53383">
    <property type="entry name" value="PLP-dependent transferases"/>
    <property type="match status" value="1"/>
</dbReference>
<keyword evidence="8" id="KW-1185">Reference proteome</keyword>
<evidence type="ECO:0000256" key="3">
    <source>
        <dbReference type="ARBA" id="ARBA00022679"/>
    </source>
</evidence>
<dbReference type="InterPro" id="IPR050087">
    <property type="entry name" value="AON_synthase_class-II"/>
</dbReference>